<dbReference type="SUPFAM" id="SSF52540">
    <property type="entry name" value="P-loop containing nucleoside triphosphate hydrolases"/>
    <property type="match status" value="2"/>
</dbReference>
<dbReference type="InterPro" id="IPR027785">
    <property type="entry name" value="UvrD-like_helicase_C"/>
</dbReference>
<sequence>MSPDSRATLRGVVERVTFHTEETGYCILKVRPEKGGGGELVTVLGNTPRVVPGEEIEARGAWVQNAEYGRQFKAEHMKLARPKSLDGLVHYLGSGLIEGIGSKYAKRIVDKFGTEVFDIIENTSARLQEVEGIGKKRRTEIRDSWMKQKAVHSIMVFLHEQGISTSRALRIYKTYGEEAVQVLQQNPYRLAADIHGVGFKTADSIAAQMGMAKDAPPRIRAGILYALDEASGSGHTCLPRPLLLENAAKMLDAALELVELQLEGLLAAAEVVQEHIGGEERVFLATLHHAEKRVAMRLRTLLERPATHPPMDEDKAIAWCQQKTGLALAESQQRAVKEALRQRMLIITGGPGVGKTTIVNTVLTILRAKKVRTVLAAPTGRAAQRLGESTGLEARTLHRLLEYQGEGVWGRNQNKRLDGDLFVIDECSMVDTQLMSRLLDALPEEAHLLLVGDADQLPSVGAGAVLHDCISSDVVPVVKLTEIFRQAAQSRIITAAHSINHGLMPDLKPSAEADFFFLERNSGEEIQQTIVQLMKERLPARYGFDPAKDIQVLCPMNRQLLGTRAFNEVLQDALNAGHEMQFEVERFGIKYRAGDKVIQTRNNYDKGVFNGDIGHIRTVESEPVKITVAFDDLLVEYEPGELDELQLAYAITIHKSQGSEFPCVIIPLAMAQFIMLERSLIYTAVTRGRRLVIVVGEQKALGTAVRNGEGRRRYTGLRERLGKG</sequence>
<dbReference type="EMBL" id="QNRR01000003">
    <property type="protein sequence ID" value="RBP45128.1"/>
    <property type="molecule type" value="Genomic_DNA"/>
</dbReference>
<dbReference type="GO" id="GO:0009338">
    <property type="term" value="C:exodeoxyribonuclease V complex"/>
    <property type="evidence" value="ECO:0007669"/>
    <property type="project" value="TreeGrafter"/>
</dbReference>
<dbReference type="CDD" id="cd18809">
    <property type="entry name" value="SF1_C_RecD"/>
    <property type="match status" value="1"/>
</dbReference>
<dbReference type="GO" id="GO:0043139">
    <property type="term" value="F:5'-3' DNA helicase activity"/>
    <property type="evidence" value="ECO:0007669"/>
    <property type="project" value="InterPro"/>
</dbReference>
<dbReference type="InterPro" id="IPR010994">
    <property type="entry name" value="RuvA_2-like"/>
</dbReference>
<dbReference type="InterPro" id="IPR006345">
    <property type="entry name" value="RecD2"/>
</dbReference>
<dbReference type="Pfam" id="PF23139">
    <property type="entry name" value="OB_YrrC"/>
    <property type="match status" value="1"/>
</dbReference>
<dbReference type="Proteomes" id="UP000253426">
    <property type="component" value="Unassembled WGS sequence"/>
</dbReference>
<proteinExistence type="inferred from homology"/>
<dbReference type="InterPro" id="IPR050534">
    <property type="entry name" value="Coronavir_polyprotein_1ab"/>
</dbReference>
<dbReference type="AlphaFoldDB" id="A0A366HQP5"/>
<dbReference type="Pfam" id="PF13604">
    <property type="entry name" value="AAA_30"/>
    <property type="match status" value="1"/>
</dbReference>
<name>A0A366HQP5_9BACT</name>
<dbReference type="GO" id="GO:0006310">
    <property type="term" value="P:DNA recombination"/>
    <property type="evidence" value="ECO:0007669"/>
    <property type="project" value="InterPro"/>
</dbReference>
<dbReference type="Pfam" id="PF14520">
    <property type="entry name" value="HHH_5"/>
    <property type="match status" value="1"/>
</dbReference>
<dbReference type="InterPro" id="IPR029493">
    <property type="entry name" value="RecD2-like_HHH"/>
</dbReference>
<accession>A0A366HQP5</accession>
<dbReference type="RefSeq" id="WP_245958135.1">
    <property type="nucleotide sequence ID" value="NZ_QNRR01000003.1"/>
</dbReference>
<dbReference type="Pfam" id="PF18335">
    <property type="entry name" value="SH3_13"/>
    <property type="match status" value="1"/>
</dbReference>
<dbReference type="SMART" id="SM00382">
    <property type="entry name" value="AAA"/>
    <property type="match status" value="1"/>
</dbReference>
<dbReference type="Pfam" id="PF14490">
    <property type="entry name" value="HHH_RecD2"/>
    <property type="match status" value="1"/>
</dbReference>
<keyword evidence="1" id="KW-0547">Nucleotide-binding</keyword>
<gene>
    <name evidence="4" type="ORF">DES53_103125</name>
</gene>
<feature type="domain" description="AAA+ ATPase" evidence="3">
    <location>
        <begin position="341"/>
        <end position="481"/>
    </location>
</feature>
<dbReference type="InterPro" id="IPR027417">
    <property type="entry name" value="P-loop_NTPase"/>
</dbReference>
<dbReference type="GO" id="GO:0017116">
    <property type="term" value="F:single-stranded DNA helicase activity"/>
    <property type="evidence" value="ECO:0007669"/>
    <property type="project" value="TreeGrafter"/>
</dbReference>
<evidence type="ECO:0000259" key="3">
    <source>
        <dbReference type="SMART" id="SM00382"/>
    </source>
</evidence>
<dbReference type="GO" id="GO:0005524">
    <property type="term" value="F:ATP binding"/>
    <property type="evidence" value="ECO:0007669"/>
    <property type="project" value="UniProtKB-KW"/>
</dbReference>
<keyword evidence="5" id="KW-1185">Reference proteome</keyword>
<dbReference type="Gene3D" id="1.10.10.2220">
    <property type="match status" value="1"/>
</dbReference>
<dbReference type="CDD" id="cd17933">
    <property type="entry name" value="DEXSc_RecD-like"/>
    <property type="match status" value="1"/>
</dbReference>
<dbReference type="GO" id="GO:0003677">
    <property type="term" value="F:DNA binding"/>
    <property type="evidence" value="ECO:0007669"/>
    <property type="project" value="InterPro"/>
</dbReference>
<evidence type="ECO:0000256" key="2">
    <source>
        <dbReference type="ARBA" id="ARBA00022840"/>
    </source>
</evidence>
<dbReference type="NCBIfam" id="TIGR01448">
    <property type="entry name" value="recD_rel"/>
    <property type="match status" value="1"/>
</dbReference>
<dbReference type="InterPro" id="IPR055446">
    <property type="entry name" value="RecD2_N_OB"/>
</dbReference>
<dbReference type="Gene3D" id="3.40.50.300">
    <property type="entry name" value="P-loop containing nucleotide triphosphate hydrolases"/>
    <property type="match status" value="2"/>
</dbReference>
<dbReference type="SUPFAM" id="SSF47781">
    <property type="entry name" value="RuvA domain 2-like"/>
    <property type="match status" value="1"/>
</dbReference>
<dbReference type="Pfam" id="PF13538">
    <property type="entry name" value="UvrD_C_2"/>
    <property type="match status" value="1"/>
</dbReference>
<dbReference type="InterPro" id="IPR003593">
    <property type="entry name" value="AAA+_ATPase"/>
</dbReference>
<dbReference type="PANTHER" id="PTHR43788">
    <property type="entry name" value="DNA2/NAM7 HELICASE FAMILY MEMBER"/>
    <property type="match status" value="1"/>
</dbReference>
<dbReference type="Gene3D" id="1.10.150.20">
    <property type="entry name" value="5' to 3' exonuclease, C-terminal subdomain"/>
    <property type="match status" value="1"/>
</dbReference>
<evidence type="ECO:0000313" key="5">
    <source>
        <dbReference type="Proteomes" id="UP000253426"/>
    </source>
</evidence>
<protein>
    <submittedName>
        <fullName evidence="4">Exodeoxyribonuclease V alpha subunit</fullName>
    </submittedName>
</protein>
<evidence type="ECO:0000256" key="1">
    <source>
        <dbReference type="ARBA" id="ARBA00022741"/>
    </source>
</evidence>
<reference evidence="4 5" key="1">
    <citation type="submission" date="2018-06" db="EMBL/GenBank/DDBJ databases">
        <title>Genomic Encyclopedia of Type Strains, Phase IV (KMG-IV): sequencing the most valuable type-strain genomes for metagenomic binning, comparative biology and taxonomic classification.</title>
        <authorList>
            <person name="Goeker M."/>
        </authorList>
    </citation>
    <scope>NUCLEOTIDE SEQUENCE [LARGE SCALE GENOMIC DNA]</scope>
    <source>
        <strain evidence="4 5">DSM 25532</strain>
    </source>
</reference>
<organism evidence="4 5">
    <name type="scientific">Roseimicrobium gellanilyticum</name>
    <dbReference type="NCBI Taxonomy" id="748857"/>
    <lineage>
        <taxon>Bacteria</taxon>
        <taxon>Pseudomonadati</taxon>
        <taxon>Verrucomicrobiota</taxon>
        <taxon>Verrucomicrobiia</taxon>
        <taxon>Verrucomicrobiales</taxon>
        <taxon>Verrucomicrobiaceae</taxon>
        <taxon>Roseimicrobium</taxon>
    </lineage>
</organism>
<comment type="caution">
    <text evidence="4">The sequence shown here is derived from an EMBL/GenBank/DDBJ whole genome shotgun (WGS) entry which is preliminary data.</text>
</comment>
<keyword evidence="2" id="KW-0067">ATP-binding</keyword>
<dbReference type="HAMAP" id="MF_01488">
    <property type="entry name" value="RecD2"/>
    <property type="match status" value="1"/>
</dbReference>
<dbReference type="Gene3D" id="2.30.30.940">
    <property type="match status" value="1"/>
</dbReference>
<dbReference type="PANTHER" id="PTHR43788:SF6">
    <property type="entry name" value="DNA HELICASE B"/>
    <property type="match status" value="1"/>
</dbReference>
<evidence type="ECO:0000313" key="4">
    <source>
        <dbReference type="EMBL" id="RBP45128.1"/>
    </source>
</evidence>
<dbReference type="InterPro" id="IPR041451">
    <property type="entry name" value="RecD2_SH13"/>
</dbReference>